<evidence type="ECO:0000313" key="3">
    <source>
        <dbReference type="Proteomes" id="UP000613580"/>
    </source>
</evidence>
<name>A0A8H6S4Z5_MYCCL</name>
<accession>A0A8H6S4Z5</accession>
<feature type="region of interest" description="Disordered" evidence="1">
    <location>
        <begin position="1"/>
        <end position="36"/>
    </location>
</feature>
<reference evidence="2" key="1">
    <citation type="submission" date="2020-05" db="EMBL/GenBank/DDBJ databases">
        <title>Mycena genomes resolve the evolution of fungal bioluminescence.</title>
        <authorList>
            <person name="Tsai I.J."/>
        </authorList>
    </citation>
    <scope>NUCLEOTIDE SEQUENCE</scope>
    <source>
        <strain evidence="2">110903Hualien_Pintung</strain>
    </source>
</reference>
<evidence type="ECO:0000313" key="2">
    <source>
        <dbReference type="EMBL" id="KAF7292433.1"/>
    </source>
</evidence>
<comment type="caution">
    <text evidence="2">The sequence shown here is derived from an EMBL/GenBank/DDBJ whole genome shotgun (WGS) entry which is preliminary data.</text>
</comment>
<dbReference type="Proteomes" id="UP000613580">
    <property type="component" value="Unassembled WGS sequence"/>
</dbReference>
<feature type="compositionally biased region" description="Low complexity" evidence="1">
    <location>
        <begin position="16"/>
        <end position="29"/>
    </location>
</feature>
<sequence length="78" mass="8609">MASSPSSSRADAPLAQSSTTQESPTPTISLADSTRFRTFTTPATPLKQQKTVVRSEPAILTNFDMRDYELYSLWAPKQ</sequence>
<dbReference type="EMBL" id="JACAZE010000022">
    <property type="protein sequence ID" value="KAF7292433.1"/>
    <property type="molecule type" value="Genomic_DNA"/>
</dbReference>
<protein>
    <submittedName>
        <fullName evidence="2">Uncharacterized protein</fullName>
    </submittedName>
</protein>
<evidence type="ECO:0000256" key="1">
    <source>
        <dbReference type="SAM" id="MobiDB-lite"/>
    </source>
</evidence>
<dbReference type="OrthoDB" id="2669285at2759"/>
<keyword evidence="3" id="KW-1185">Reference proteome</keyword>
<organism evidence="2 3">
    <name type="scientific">Mycena chlorophos</name>
    <name type="common">Agaric fungus</name>
    <name type="synonym">Agaricus chlorophos</name>
    <dbReference type="NCBI Taxonomy" id="658473"/>
    <lineage>
        <taxon>Eukaryota</taxon>
        <taxon>Fungi</taxon>
        <taxon>Dikarya</taxon>
        <taxon>Basidiomycota</taxon>
        <taxon>Agaricomycotina</taxon>
        <taxon>Agaricomycetes</taxon>
        <taxon>Agaricomycetidae</taxon>
        <taxon>Agaricales</taxon>
        <taxon>Marasmiineae</taxon>
        <taxon>Mycenaceae</taxon>
        <taxon>Mycena</taxon>
    </lineage>
</organism>
<gene>
    <name evidence="2" type="ORF">HMN09_01227400</name>
</gene>
<proteinExistence type="predicted"/>
<dbReference type="AlphaFoldDB" id="A0A8H6S4Z5"/>